<evidence type="ECO:0000313" key="4">
    <source>
        <dbReference type="Proteomes" id="UP000091918"/>
    </source>
</evidence>
<evidence type="ECO:0000256" key="2">
    <source>
        <dbReference type="SAM" id="SignalP"/>
    </source>
</evidence>
<keyword evidence="4" id="KW-1185">Reference proteome</keyword>
<evidence type="ECO:0008006" key="5">
    <source>
        <dbReference type="Google" id="ProtNLM"/>
    </source>
</evidence>
<proteinExistence type="predicted"/>
<gene>
    <name evidence="3" type="ORF">ACJ72_07599</name>
</gene>
<accession>A0A1B7NMP6</accession>
<feature type="chain" id="PRO_5008598102" description="GPI anchored cell wall protein" evidence="2">
    <location>
        <begin position="18"/>
        <end position="200"/>
    </location>
</feature>
<evidence type="ECO:0000313" key="3">
    <source>
        <dbReference type="EMBL" id="OAX78094.1"/>
    </source>
</evidence>
<evidence type="ECO:0000256" key="1">
    <source>
        <dbReference type="SAM" id="MobiDB-lite"/>
    </source>
</evidence>
<name>A0A1B7NMP6_9EURO</name>
<dbReference type="AlphaFoldDB" id="A0A1B7NMP6"/>
<dbReference type="STRING" id="1658172.A0A1B7NMP6"/>
<reference evidence="3 4" key="1">
    <citation type="submission" date="2015-07" db="EMBL/GenBank/DDBJ databases">
        <title>Emmonsia species relationships and genome sequence.</title>
        <authorList>
            <person name="Cuomo C.A."/>
            <person name="Schwartz I.S."/>
            <person name="Kenyon C."/>
            <person name="de Hoog G.S."/>
            <person name="Govender N.P."/>
            <person name="Botha A."/>
            <person name="Moreno L."/>
            <person name="de Vries M."/>
            <person name="Munoz J.F."/>
            <person name="Stielow J.B."/>
        </authorList>
    </citation>
    <scope>NUCLEOTIDE SEQUENCE [LARGE SCALE GENOMIC DNA]</scope>
    <source>
        <strain evidence="3 4">CBS 136260</strain>
    </source>
</reference>
<dbReference type="OrthoDB" id="4991875at2759"/>
<feature type="signal peptide" evidence="2">
    <location>
        <begin position="1"/>
        <end position="17"/>
    </location>
</feature>
<feature type="region of interest" description="Disordered" evidence="1">
    <location>
        <begin position="159"/>
        <end position="179"/>
    </location>
</feature>
<dbReference type="Proteomes" id="UP000091918">
    <property type="component" value="Unassembled WGS sequence"/>
</dbReference>
<dbReference type="EMBL" id="LGUA01001750">
    <property type="protein sequence ID" value="OAX78094.1"/>
    <property type="molecule type" value="Genomic_DNA"/>
</dbReference>
<organism evidence="3 4">
    <name type="scientific">Emergomyces africanus</name>
    <dbReference type="NCBI Taxonomy" id="1955775"/>
    <lineage>
        <taxon>Eukaryota</taxon>
        <taxon>Fungi</taxon>
        <taxon>Dikarya</taxon>
        <taxon>Ascomycota</taxon>
        <taxon>Pezizomycotina</taxon>
        <taxon>Eurotiomycetes</taxon>
        <taxon>Eurotiomycetidae</taxon>
        <taxon>Onygenales</taxon>
        <taxon>Ajellomycetaceae</taxon>
        <taxon>Emergomyces</taxon>
    </lineage>
</organism>
<keyword evidence="2" id="KW-0732">Signal</keyword>
<protein>
    <recommendedName>
        <fullName evidence="5">GPI anchored cell wall protein</fullName>
    </recommendedName>
</protein>
<sequence>MMKTTFLSLCLAALGVAQMSTTVVPPTTTTTPGPITVFQLIVPNASPLPSEASIIDVGPDAITFGMEIGCVPNLANGRCIAVEDLNSITLVQGPKTYSQAVSLSGAMVEAACSLDGTTLADCTVMLKTGDVQATVKTTITGRELESGFHPVTATAGLEKLTRGPSNAGPKATGNAGPRATGNAKWAVGGAAAAFAMVAAL</sequence>
<comment type="caution">
    <text evidence="3">The sequence shown here is derived from an EMBL/GenBank/DDBJ whole genome shotgun (WGS) entry which is preliminary data.</text>
</comment>